<dbReference type="InterPro" id="IPR027275">
    <property type="entry name" value="PRC-brl_dom"/>
</dbReference>
<proteinExistence type="predicted"/>
<organism evidence="2 3">
    <name type="scientific">Fodinibius salsisoli</name>
    <dbReference type="NCBI Taxonomy" id="2820877"/>
    <lineage>
        <taxon>Bacteria</taxon>
        <taxon>Pseudomonadati</taxon>
        <taxon>Balneolota</taxon>
        <taxon>Balneolia</taxon>
        <taxon>Balneolales</taxon>
        <taxon>Balneolaceae</taxon>
        <taxon>Fodinibius</taxon>
    </lineage>
</organism>
<dbReference type="SUPFAM" id="SSF50346">
    <property type="entry name" value="PRC-barrel domain"/>
    <property type="match status" value="1"/>
</dbReference>
<dbReference type="Pfam" id="PF05239">
    <property type="entry name" value="PRC"/>
    <property type="match status" value="1"/>
</dbReference>
<evidence type="ECO:0000313" key="3">
    <source>
        <dbReference type="Proteomes" id="UP001207918"/>
    </source>
</evidence>
<dbReference type="RefSeq" id="WP_265767603.1">
    <property type="nucleotide sequence ID" value="NZ_JAGGJA010000017.1"/>
</dbReference>
<comment type="caution">
    <text evidence="2">The sequence shown here is derived from an EMBL/GenBank/DDBJ whole genome shotgun (WGS) entry which is preliminary data.</text>
</comment>
<sequence>MKPVTPLVTELMGTKLRSPKGEEIGVVQNMMVNPSEGTIIFIFLCYANFIGKVHRHFAIPREHLHFKQDGHARYFEIDEQQLMNIIQCYDTTGTEYLHTEYMYQPRLAV</sequence>
<evidence type="ECO:0000259" key="1">
    <source>
        <dbReference type="Pfam" id="PF05239"/>
    </source>
</evidence>
<gene>
    <name evidence="2" type="ORF">J6I44_18190</name>
</gene>
<accession>A0ABT3PSG5</accession>
<dbReference type="EMBL" id="JAGGJA010000017">
    <property type="protein sequence ID" value="MCW9708796.1"/>
    <property type="molecule type" value="Genomic_DNA"/>
</dbReference>
<dbReference type="Proteomes" id="UP001207918">
    <property type="component" value="Unassembled WGS sequence"/>
</dbReference>
<name>A0ABT3PSG5_9BACT</name>
<dbReference type="InterPro" id="IPR011033">
    <property type="entry name" value="PRC_barrel-like_sf"/>
</dbReference>
<keyword evidence="3" id="KW-1185">Reference proteome</keyword>
<dbReference type="Gene3D" id="2.30.30.240">
    <property type="entry name" value="PRC-barrel domain"/>
    <property type="match status" value="1"/>
</dbReference>
<evidence type="ECO:0000313" key="2">
    <source>
        <dbReference type="EMBL" id="MCW9708796.1"/>
    </source>
</evidence>
<protein>
    <submittedName>
        <fullName evidence="2">PRC-barrel domain-containing protein</fullName>
    </submittedName>
</protein>
<reference evidence="2 3" key="1">
    <citation type="submission" date="2021-03" db="EMBL/GenBank/DDBJ databases">
        <title>Aliifodinibius sp. nov., a new bacterium isolated from saline soil.</title>
        <authorList>
            <person name="Galisteo C."/>
            <person name="De La Haba R."/>
            <person name="Sanchez-Porro C."/>
            <person name="Ventosa A."/>
        </authorList>
    </citation>
    <scope>NUCLEOTIDE SEQUENCE [LARGE SCALE GENOMIC DNA]</scope>
    <source>
        <strain evidence="2 3">1BSP15-2V2</strain>
    </source>
</reference>
<feature type="domain" description="PRC-barrel" evidence="1">
    <location>
        <begin position="9"/>
        <end position="62"/>
    </location>
</feature>